<keyword evidence="1" id="KW-0472">Membrane</keyword>
<dbReference type="EMBL" id="CP140153">
    <property type="protein sequence ID" value="WQH15867.1"/>
    <property type="molecule type" value="Genomic_DNA"/>
</dbReference>
<gene>
    <name evidence="2" type="ORF">SR882_08880</name>
</gene>
<dbReference type="Pfam" id="PF07758">
    <property type="entry name" value="DUF1614"/>
    <property type="match status" value="1"/>
</dbReference>
<feature type="transmembrane region" description="Helical" evidence="1">
    <location>
        <begin position="196"/>
        <end position="218"/>
    </location>
</feature>
<feature type="transmembrane region" description="Helical" evidence="1">
    <location>
        <begin position="166"/>
        <end position="184"/>
    </location>
</feature>
<feature type="transmembrane region" description="Helical" evidence="1">
    <location>
        <begin position="83"/>
        <end position="104"/>
    </location>
</feature>
<feature type="transmembrane region" description="Helical" evidence="1">
    <location>
        <begin position="42"/>
        <end position="62"/>
    </location>
</feature>
<keyword evidence="1" id="KW-1133">Transmembrane helix</keyword>
<protein>
    <submittedName>
        <fullName evidence="2">DUF1614 domain-containing protein</fullName>
    </submittedName>
</protein>
<accession>A0ABZ0YUL5</accession>
<evidence type="ECO:0000313" key="2">
    <source>
        <dbReference type="EMBL" id="WQH15867.1"/>
    </source>
</evidence>
<evidence type="ECO:0000256" key="1">
    <source>
        <dbReference type="SAM" id="Phobius"/>
    </source>
</evidence>
<evidence type="ECO:0000313" key="3">
    <source>
        <dbReference type="Proteomes" id="UP001327459"/>
    </source>
</evidence>
<proteinExistence type="predicted"/>
<organism evidence="2 3">
    <name type="scientific">Guyparkeria halophila</name>
    <dbReference type="NCBI Taxonomy" id="47960"/>
    <lineage>
        <taxon>Bacteria</taxon>
        <taxon>Pseudomonadati</taxon>
        <taxon>Pseudomonadota</taxon>
        <taxon>Gammaproteobacteria</taxon>
        <taxon>Chromatiales</taxon>
        <taxon>Thioalkalibacteraceae</taxon>
        <taxon>Guyparkeria</taxon>
    </lineage>
</organism>
<name>A0ABZ0YUL5_9GAMM</name>
<sequence length="219" mass="22757">MPMPGGPFLFALFGLFLLFVLVQVGALQLAFDKLGLDPEAGMTLLFVSLMGSLVNVPLFRMQAQAPDEPPPEPFRSLLKHRQVPFEGVTTVAVNLGGCLLPLTFSAYLMLHAGAAVFDYLLAVITVSAVSYYASRPVPGIGIGMPIIIAPLAAAMAGILIDPAHSPALAYVGGTLGVLIGADLLRLKDIRKMGSPVASIGGAGTFDGIFITGIIAVLLA</sequence>
<feature type="transmembrane region" description="Helical" evidence="1">
    <location>
        <begin position="110"/>
        <end position="133"/>
    </location>
</feature>
<dbReference type="Proteomes" id="UP001327459">
    <property type="component" value="Chromosome"/>
</dbReference>
<dbReference type="RefSeq" id="WP_322520890.1">
    <property type="nucleotide sequence ID" value="NZ_CP140153.1"/>
</dbReference>
<feature type="transmembrane region" description="Helical" evidence="1">
    <location>
        <begin position="140"/>
        <end position="160"/>
    </location>
</feature>
<keyword evidence="3" id="KW-1185">Reference proteome</keyword>
<reference evidence="2 3" key="1">
    <citation type="submission" date="2023-11" db="EMBL/GenBank/DDBJ databases">
        <title>MicrobeMod: A computational toolkit for identifying prokaryotic methylation and restriction-modification with nanopore sequencing.</title>
        <authorList>
            <person name="Crits-Christoph A."/>
            <person name="Kang S.C."/>
            <person name="Lee H."/>
            <person name="Ostrov N."/>
        </authorList>
    </citation>
    <scope>NUCLEOTIDE SEQUENCE [LARGE SCALE GENOMIC DNA]</scope>
    <source>
        <strain evidence="2 3">ATCC 49870</strain>
    </source>
</reference>
<dbReference type="InterPro" id="IPR011672">
    <property type="entry name" value="DUF1614"/>
</dbReference>
<keyword evidence="1" id="KW-0812">Transmembrane</keyword>